<feature type="domain" description="HD" evidence="10">
    <location>
        <begin position="249"/>
        <end position="357"/>
    </location>
</feature>
<proteinExistence type="inferred from homology"/>
<dbReference type="Gene3D" id="3.30.460.10">
    <property type="entry name" value="Beta Polymerase, domain 2"/>
    <property type="match status" value="1"/>
</dbReference>
<dbReference type="Pfam" id="PF01966">
    <property type="entry name" value="HD"/>
    <property type="match status" value="1"/>
</dbReference>
<dbReference type="GO" id="GO:0000049">
    <property type="term" value="F:tRNA binding"/>
    <property type="evidence" value="ECO:0007669"/>
    <property type="project" value="TreeGrafter"/>
</dbReference>
<keyword evidence="2 8" id="KW-0808">Transferase</keyword>
<dbReference type="SUPFAM" id="SSF81301">
    <property type="entry name" value="Nucleotidyltransferase"/>
    <property type="match status" value="1"/>
</dbReference>
<dbReference type="GO" id="GO:0000166">
    <property type="term" value="F:nucleotide binding"/>
    <property type="evidence" value="ECO:0007669"/>
    <property type="project" value="UniProtKB-KW"/>
</dbReference>
<dbReference type="EMBL" id="FNDZ01000006">
    <property type="protein sequence ID" value="SDJ00780.1"/>
    <property type="molecule type" value="Genomic_DNA"/>
</dbReference>
<dbReference type="SUPFAM" id="SSF81891">
    <property type="entry name" value="Poly A polymerase C-terminal region-like"/>
    <property type="match status" value="1"/>
</dbReference>
<keyword evidence="5" id="KW-0479">Metal-binding</keyword>
<dbReference type="PANTHER" id="PTHR46173">
    <property type="entry name" value="CCA TRNA NUCLEOTIDYLTRANSFERASE 1, MITOCHONDRIAL"/>
    <property type="match status" value="1"/>
</dbReference>
<evidence type="ECO:0000259" key="9">
    <source>
        <dbReference type="Pfam" id="PF01743"/>
    </source>
</evidence>
<evidence type="ECO:0000313" key="13">
    <source>
        <dbReference type="Proteomes" id="UP000183255"/>
    </source>
</evidence>
<accession>A0A1G8Q9L0</accession>
<evidence type="ECO:0000259" key="10">
    <source>
        <dbReference type="Pfam" id="PF01966"/>
    </source>
</evidence>
<evidence type="ECO:0000256" key="4">
    <source>
        <dbReference type="ARBA" id="ARBA00022695"/>
    </source>
</evidence>
<dbReference type="GO" id="GO:0008033">
    <property type="term" value="P:tRNA processing"/>
    <property type="evidence" value="ECO:0007669"/>
    <property type="project" value="UniProtKB-KW"/>
</dbReference>
<keyword evidence="3" id="KW-0819">tRNA processing</keyword>
<dbReference type="Gene3D" id="1.10.3090.10">
    <property type="entry name" value="cca-adding enzyme, domain 2"/>
    <property type="match status" value="1"/>
</dbReference>
<name>A0A1G8Q9L0_9CLOT</name>
<dbReference type="CDD" id="cd05398">
    <property type="entry name" value="NT_ClassII-CCAase"/>
    <property type="match status" value="1"/>
</dbReference>
<protein>
    <submittedName>
        <fullName evidence="12">tRNA nucleotidyltransferase (CCA-adding enzyme)</fullName>
    </submittedName>
</protein>
<dbReference type="Pfam" id="PF12627">
    <property type="entry name" value="PolyA_pol_RNAbd"/>
    <property type="match status" value="1"/>
</dbReference>
<dbReference type="Pfam" id="PF01743">
    <property type="entry name" value="PolyA_pol"/>
    <property type="match status" value="1"/>
</dbReference>
<evidence type="ECO:0000313" key="12">
    <source>
        <dbReference type="EMBL" id="SDJ00780.1"/>
    </source>
</evidence>
<evidence type="ECO:0000256" key="7">
    <source>
        <dbReference type="ARBA" id="ARBA00022842"/>
    </source>
</evidence>
<organism evidence="12 13">
    <name type="scientific">Proteiniclasticum ruminis</name>
    <dbReference type="NCBI Taxonomy" id="398199"/>
    <lineage>
        <taxon>Bacteria</taxon>
        <taxon>Bacillati</taxon>
        <taxon>Bacillota</taxon>
        <taxon>Clostridia</taxon>
        <taxon>Eubacteriales</taxon>
        <taxon>Clostridiaceae</taxon>
        <taxon>Proteiniclasticum</taxon>
    </lineage>
</organism>
<evidence type="ECO:0000256" key="6">
    <source>
        <dbReference type="ARBA" id="ARBA00022741"/>
    </source>
</evidence>
<dbReference type="InterPro" id="IPR050264">
    <property type="entry name" value="Bact_CCA-adding_enz_type3_sf"/>
</dbReference>
<reference evidence="12 13" key="1">
    <citation type="submission" date="2016-10" db="EMBL/GenBank/DDBJ databases">
        <authorList>
            <person name="de Groot N.N."/>
        </authorList>
    </citation>
    <scope>NUCLEOTIDE SEQUENCE [LARGE SCALE GENOMIC DNA]</scope>
    <source>
        <strain evidence="12 13">CGMCC 1.5058</strain>
    </source>
</reference>
<dbReference type="InterPro" id="IPR006674">
    <property type="entry name" value="HD_domain"/>
</dbReference>
<comment type="similarity">
    <text evidence="8">Belongs to the tRNA nucleotidyltransferase/poly(A) polymerase family.</text>
</comment>
<evidence type="ECO:0000259" key="11">
    <source>
        <dbReference type="Pfam" id="PF12627"/>
    </source>
</evidence>
<evidence type="ECO:0000256" key="1">
    <source>
        <dbReference type="ARBA" id="ARBA00001946"/>
    </source>
</evidence>
<dbReference type="PANTHER" id="PTHR46173:SF1">
    <property type="entry name" value="CCA TRNA NUCLEOTIDYLTRANSFERASE 1, MITOCHONDRIAL"/>
    <property type="match status" value="1"/>
</dbReference>
<dbReference type="InterPro" id="IPR043519">
    <property type="entry name" value="NT_sf"/>
</dbReference>
<comment type="cofactor">
    <cofactor evidence="1">
        <name>Mg(2+)</name>
        <dbReference type="ChEBI" id="CHEBI:18420"/>
    </cofactor>
</comment>
<dbReference type="InterPro" id="IPR032828">
    <property type="entry name" value="PolyA_RNA-bd"/>
</dbReference>
<feature type="domain" description="tRNA nucleotidyltransferase/poly(A) polymerase RNA and SrmB- binding" evidence="11">
    <location>
        <begin position="170"/>
        <end position="229"/>
    </location>
</feature>
<dbReference type="AlphaFoldDB" id="A0A1G8Q9L0"/>
<dbReference type="Gene3D" id="1.10.246.80">
    <property type="match status" value="1"/>
</dbReference>
<dbReference type="Proteomes" id="UP000183255">
    <property type="component" value="Unassembled WGS sequence"/>
</dbReference>
<sequence length="445" mass="50857">MDINLPKGVRYILKELSTHGHEGYVVGGCIRDVLIGIAPKDYDVTTSATPEEVMSLFKKTVPTGLKHGTVEVHTHDGAYDVTTYRMDGEYEAHRYPKNVIFVDDLVEDLRRRDITINAIAYNPEKGIIDPFNGTEDIHHKIIRAVGNPILRFKEDALRILRAVRLSTTLNFNIEENTLKAMVETMDGLRFISEERIREELNNILLSKNPARGIRMLFDLGIMKYVLPELMTMSGFLQHNPHHDKDVLGHTLEVLTHVPADLPVRLAALFHDSGKPSTFTMDEKGIGHFYGHEKRSRDIAHEVLMRLKYDHKTIRKVETLVYFHMTSTDMKNEVKLKKFITKLGSENLNGLIDLKIADFIGKPEGSDDKLFEINSFRNRIEHIINRGDPLTVRDLAVNGKDVLALGIREGQEVGRILEALLEKVLKNPDDNHKEILLEYARKEIYR</sequence>
<evidence type="ECO:0000256" key="2">
    <source>
        <dbReference type="ARBA" id="ARBA00022679"/>
    </source>
</evidence>
<keyword evidence="4" id="KW-0548">Nucleotidyltransferase</keyword>
<gene>
    <name evidence="12" type="ORF">SAMN05421804_10662</name>
</gene>
<keyword evidence="7" id="KW-0460">Magnesium</keyword>
<keyword evidence="8" id="KW-0694">RNA-binding</keyword>
<evidence type="ECO:0000256" key="5">
    <source>
        <dbReference type="ARBA" id="ARBA00022723"/>
    </source>
</evidence>
<dbReference type="GO" id="GO:0046872">
    <property type="term" value="F:metal ion binding"/>
    <property type="evidence" value="ECO:0007669"/>
    <property type="project" value="UniProtKB-KW"/>
</dbReference>
<feature type="domain" description="Poly A polymerase head" evidence="9">
    <location>
        <begin position="24"/>
        <end position="143"/>
    </location>
</feature>
<evidence type="ECO:0000256" key="3">
    <source>
        <dbReference type="ARBA" id="ARBA00022694"/>
    </source>
</evidence>
<keyword evidence="6" id="KW-0547">Nucleotide-binding</keyword>
<dbReference type="InterPro" id="IPR002646">
    <property type="entry name" value="PolA_pol_head_dom"/>
</dbReference>
<dbReference type="GO" id="GO:0016779">
    <property type="term" value="F:nucleotidyltransferase activity"/>
    <property type="evidence" value="ECO:0007669"/>
    <property type="project" value="UniProtKB-KW"/>
</dbReference>
<dbReference type="RefSeq" id="WP_031576811.1">
    <property type="nucleotide sequence ID" value="NZ_FNDZ01000006.1"/>
</dbReference>
<evidence type="ECO:0000256" key="8">
    <source>
        <dbReference type="RuleBase" id="RU003953"/>
    </source>
</evidence>